<gene>
    <name evidence="2" type="ORF">GCM10007971_06300</name>
</gene>
<reference evidence="2" key="2">
    <citation type="submission" date="2020-09" db="EMBL/GenBank/DDBJ databases">
        <authorList>
            <person name="Sun Q."/>
            <person name="Ohkuma M."/>
        </authorList>
    </citation>
    <scope>NUCLEOTIDE SEQUENCE</scope>
    <source>
        <strain evidence="2">JCM 17251</strain>
    </source>
</reference>
<dbReference type="AlphaFoldDB" id="A0A917XS90"/>
<organism evidence="2 3">
    <name type="scientific">Oceanobacillus indicireducens</name>
    <dbReference type="NCBI Taxonomy" id="1004261"/>
    <lineage>
        <taxon>Bacteria</taxon>
        <taxon>Bacillati</taxon>
        <taxon>Bacillota</taxon>
        <taxon>Bacilli</taxon>
        <taxon>Bacillales</taxon>
        <taxon>Bacillaceae</taxon>
        <taxon>Oceanobacillus</taxon>
    </lineage>
</organism>
<dbReference type="Pfam" id="PF11213">
    <property type="entry name" value="DUF3006"/>
    <property type="match status" value="1"/>
</dbReference>
<dbReference type="EMBL" id="BMOS01000003">
    <property type="protein sequence ID" value="GGN51615.1"/>
    <property type="molecule type" value="Genomic_DNA"/>
</dbReference>
<feature type="compositionally biased region" description="Basic residues" evidence="1">
    <location>
        <begin position="79"/>
        <end position="88"/>
    </location>
</feature>
<evidence type="ECO:0000313" key="3">
    <source>
        <dbReference type="Proteomes" id="UP000624041"/>
    </source>
</evidence>
<dbReference type="InterPro" id="IPR021377">
    <property type="entry name" value="DUF3006"/>
</dbReference>
<reference evidence="2" key="1">
    <citation type="journal article" date="2014" name="Int. J. Syst. Evol. Microbiol.">
        <title>Complete genome sequence of Corynebacterium casei LMG S-19264T (=DSM 44701T), isolated from a smear-ripened cheese.</title>
        <authorList>
            <consortium name="US DOE Joint Genome Institute (JGI-PGF)"/>
            <person name="Walter F."/>
            <person name="Albersmeier A."/>
            <person name="Kalinowski J."/>
            <person name="Ruckert C."/>
        </authorList>
    </citation>
    <scope>NUCLEOTIDE SEQUENCE</scope>
    <source>
        <strain evidence="2">JCM 17251</strain>
    </source>
</reference>
<name>A0A917XS90_9BACI</name>
<protein>
    <recommendedName>
        <fullName evidence="4">DUF3006 domain-containing protein</fullName>
    </recommendedName>
</protein>
<evidence type="ECO:0000313" key="2">
    <source>
        <dbReference type="EMBL" id="GGN51615.1"/>
    </source>
</evidence>
<accession>A0A917XS90</accession>
<keyword evidence="3" id="KW-1185">Reference proteome</keyword>
<comment type="caution">
    <text evidence="2">The sequence shown here is derived from an EMBL/GenBank/DDBJ whole genome shotgun (WGS) entry which is preliminary data.</text>
</comment>
<feature type="region of interest" description="Disordered" evidence="1">
    <location>
        <begin position="65"/>
        <end position="88"/>
    </location>
</feature>
<evidence type="ECO:0008006" key="4">
    <source>
        <dbReference type="Google" id="ProtNLM"/>
    </source>
</evidence>
<dbReference type="Proteomes" id="UP000624041">
    <property type="component" value="Unassembled WGS sequence"/>
</dbReference>
<sequence length="88" mass="10024">MYTMKGILDRFEGNQAVILIEETKEELIVNKEVLPRGSMKNTIFNLKKESDGYTIVNIDLAQTKAAERKSSSLMDQLRAKNKGSKFKQ</sequence>
<evidence type="ECO:0000256" key="1">
    <source>
        <dbReference type="SAM" id="MobiDB-lite"/>
    </source>
</evidence>
<proteinExistence type="predicted"/>